<proteinExistence type="predicted"/>
<dbReference type="AlphaFoldDB" id="A0A4U8VWT2"/>
<evidence type="ECO:0000313" key="1">
    <source>
        <dbReference type="EMBL" id="VFA98140.1"/>
    </source>
</evidence>
<organism evidence="1 2">
    <name type="scientific">Nocardia cyriacigeorgica</name>
    <dbReference type="NCBI Taxonomy" id="135487"/>
    <lineage>
        <taxon>Bacteria</taxon>
        <taxon>Bacillati</taxon>
        <taxon>Actinomycetota</taxon>
        <taxon>Actinomycetes</taxon>
        <taxon>Mycobacteriales</taxon>
        <taxon>Nocardiaceae</taxon>
        <taxon>Nocardia</taxon>
    </lineage>
</organism>
<protein>
    <recommendedName>
        <fullName evidence="3">Nucleoid-associated protein</fullName>
    </recommendedName>
</protein>
<evidence type="ECO:0008006" key="3">
    <source>
        <dbReference type="Google" id="ProtNLM"/>
    </source>
</evidence>
<dbReference type="Proteomes" id="UP000290439">
    <property type="component" value="Chromosome"/>
</dbReference>
<reference evidence="1 2" key="1">
    <citation type="submission" date="2019-02" db="EMBL/GenBank/DDBJ databases">
        <authorList>
            <consortium name="Pathogen Informatics"/>
        </authorList>
    </citation>
    <scope>NUCLEOTIDE SEQUENCE [LARGE SCALE GENOMIC DNA]</scope>
    <source>
        <strain evidence="1 2">3012STDY6756504</strain>
    </source>
</reference>
<evidence type="ECO:0000313" key="2">
    <source>
        <dbReference type="Proteomes" id="UP000290439"/>
    </source>
</evidence>
<dbReference type="EMBL" id="LR215973">
    <property type="protein sequence ID" value="VFA98140.1"/>
    <property type="molecule type" value="Genomic_DNA"/>
</dbReference>
<accession>A0A4U8VWT2</accession>
<gene>
    <name evidence="1" type="ORF">NCTC10797_01905</name>
</gene>
<sequence length="310" mass="33379">MTYAVVRQGVQIPPVELEPVHEVLRFLTDHVDGLLVKTRQSDAPPAAFFHDEGCQDYFHSLYSGTTEEFLFAYRALAQRLANAMNGTSKEGLLVGLRVNNAGPAGTVAGVLKLEIVTPNGAALQSNADGSRVRLEAVQDLLDRPGQLQKSAIVTSALATERVFCGDQLYTQSKYFPRSLGIQVHPRPRAALASMLEVAREVAPELGGVLAAAVRTCSAGGVKSVLAEAAKKVPELTAVRQEEIAARLGARAEPVLELDPTRAIKATYKIGDITVSGPASDVEQLISVCESPDGRWRVTIDSDSQPRLRYH</sequence>
<name>A0A4U8VWT2_9NOCA</name>